<dbReference type="Gene3D" id="2.60.40.4070">
    <property type="match status" value="1"/>
</dbReference>
<protein>
    <recommendedName>
        <fullName evidence="2">FlgD Ig-like domain-containing protein</fullName>
    </recommendedName>
</protein>
<reference evidence="1" key="1">
    <citation type="journal article" date="2014" name="Front. Microbiol.">
        <title>High frequency of phylogenetically diverse reductive dehalogenase-homologous genes in deep subseafloor sedimentary metagenomes.</title>
        <authorList>
            <person name="Kawai M."/>
            <person name="Futagami T."/>
            <person name="Toyoda A."/>
            <person name="Takaki Y."/>
            <person name="Nishi S."/>
            <person name="Hori S."/>
            <person name="Arai W."/>
            <person name="Tsubouchi T."/>
            <person name="Morono Y."/>
            <person name="Uchiyama I."/>
            <person name="Ito T."/>
            <person name="Fujiyama A."/>
            <person name="Inagaki F."/>
            <person name="Takami H."/>
        </authorList>
    </citation>
    <scope>NUCLEOTIDE SEQUENCE</scope>
    <source>
        <strain evidence="1">Expedition CK06-06</strain>
    </source>
</reference>
<organism evidence="1">
    <name type="scientific">marine sediment metagenome</name>
    <dbReference type="NCBI Taxonomy" id="412755"/>
    <lineage>
        <taxon>unclassified sequences</taxon>
        <taxon>metagenomes</taxon>
        <taxon>ecological metagenomes</taxon>
    </lineage>
</organism>
<evidence type="ECO:0008006" key="2">
    <source>
        <dbReference type="Google" id="ProtNLM"/>
    </source>
</evidence>
<proteinExistence type="predicted"/>
<dbReference type="AlphaFoldDB" id="X1SW08"/>
<gene>
    <name evidence="1" type="ORF">S12H4_20957</name>
</gene>
<evidence type="ECO:0000313" key="1">
    <source>
        <dbReference type="EMBL" id="GAI79505.1"/>
    </source>
</evidence>
<sequence length="59" mass="6418">VSGQIIRSFNLASGVLPLASAVIWNGTDDSGNVLPPGVYFCRLRVNNEELTTKMIKLIE</sequence>
<accession>X1SW08</accession>
<dbReference type="EMBL" id="BARW01010702">
    <property type="protein sequence ID" value="GAI79505.1"/>
    <property type="molecule type" value="Genomic_DNA"/>
</dbReference>
<name>X1SW08_9ZZZZ</name>
<feature type="non-terminal residue" evidence="1">
    <location>
        <position position="1"/>
    </location>
</feature>
<comment type="caution">
    <text evidence="1">The sequence shown here is derived from an EMBL/GenBank/DDBJ whole genome shotgun (WGS) entry which is preliminary data.</text>
</comment>